<dbReference type="GO" id="GO:0005096">
    <property type="term" value="F:GTPase activator activity"/>
    <property type="evidence" value="ECO:0007669"/>
    <property type="project" value="InterPro"/>
</dbReference>
<accession>A0A9D4N9A3</accession>
<dbReference type="GO" id="GO:0006897">
    <property type="term" value="P:endocytosis"/>
    <property type="evidence" value="ECO:0007669"/>
    <property type="project" value="UniProtKB-KW"/>
</dbReference>
<feature type="coiled-coil region" evidence="15">
    <location>
        <begin position="305"/>
        <end position="339"/>
    </location>
</feature>
<evidence type="ECO:0000256" key="10">
    <source>
        <dbReference type="ARBA" id="ARBA00022771"/>
    </source>
</evidence>
<feature type="domain" description="FYVE-type" evidence="18">
    <location>
        <begin position="903"/>
        <end position="961"/>
    </location>
</feature>
<feature type="domain" description="RING-type" evidence="17">
    <location>
        <begin position="909"/>
        <end position="957"/>
    </location>
</feature>
<dbReference type="Gene3D" id="1.20.5.340">
    <property type="match status" value="1"/>
</dbReference>
<dbReference type="SUPFAM" id="SSF103652">
    <property type="entry name" value="G protein-binding domain"/>
    <property type="match status" value="1"/>
</dbReference>
<keyword evidence="8" id="KW-0479">Metal-binding</keyword>
<feature type="coiled-coil region" evidence="15">
    <location>
        <begin position="783"/>
        <end position="904"/>
    </location>
</feature>
<keyword evidence="13 15" id="KW-0175">Coiled coil</keyword>
<dbReference type="InterPro" id="IPR015390">
    <property type="entry name" value="Rabaptin_Rab5-bd_dom"/>
</dbReference>
<dbReference type="InterPro" id="IPR013083">
    <property type="entry name" value="Znf_RING/FYVE/PHD"/>
</dbReference>
<evidence type="ECO:0000256" key="3">
    <source>
        <dbReference type="ARBA" id="ARBA00006603"/>
    </source>
</evidence>
<dbReference type="SUPFAM" id="SSF57903">
    <property type="entry name" value="FYVE/PHD zinc finger"/>
    <property type="match status" value="1"/>
</dbReference>
<evidence type="ECO:0000256" key="15">
    <source>
        <dbReference type="SAM" id="Coils"/>
    </source>
</evidence>
<dbReference type="AlphaFoldDB" id="A0A9D4N9A3"/>
<dbReference type="FunFam" id="1.20.5.730:FF:000005">
    <property type="entry name" value="RABaptiN (Rab effector)"/>
    <property type="match status" value="1"/>
</dbReference>
<keyword evidence="9" id="KW-0967">Endosome</keyword>
<organism evidence="19 20">
    <name type="scientific">Dreissena polymorpha</name>
    <name type="common">Zebra mussel</name>
    <name type="synonym">Mytilus polymorpha</name>
    <dbReference type="NCBI Taxonomy" id="45954"/>
    <lineage>
        <taxon>Eukaryota</taxon>
        <taxon>Metazoa</taxon>
        <taxon>Spiralia</taxon>
        <taxon>Lophotrochozoa</taxon>
        <taxon>Mollusca</taxon>
        <taxon>Bivalvia</taxon>
        <taxon>Autobranchia</taxon>
        <taxon>Heteroconchia</taxon>
        <taxon>Euheterodonta</taxon>
        <taxon>Imparidentia</taxon>
        <taxon>Neoheterodontei</taxon>
        <taxon>Myida</taxon>
        <taxon>Dreissenoidea</taxon>
        <taxon>Dreissenidae</taxon>
        <taxon>Dreissena</taxon>
    </lineage>
</organism>
<evidence type="ECO:0000259" key="18">
    <source>
        <dbReference type="PROSITE" id="PS50178"/>
    </source>
</evidence>
<dbReference type="CDD" id="cd15739">
    <property type="entry name" value="FYVE_RABE_unchar"/>
    <property type="match status" value="1"/>
</dbReference>
<proteinExistence type="inferred from homology"/>
<reference evidence="19" key="1">
    <citation type="journal article" date="2019" name="bioRxiv">
        <title>The Genome of the Zebra Mussel, Dreissena polymorpha: A Resource for Invasive Species Research.</title>
        <authorList>
            <person name="McCartney M.A."/>
            <person name="Auch B."/>
            <person name="Kono T."/>
            <person name="Mallez S."/>
            <person name="Zhang Y."/>
            <person name="Obille A."/>
            <person name="Becker A."/>
            <person name="Abrahante J.E."/>
            <person name="Garbe J."/>
            <person name="Badalamenti J.P."/>
            <person name="Herman A."/>
            <person name="Mangelson H."/>
            <person name="Liachko I."/>
            <person name="Sullivan S."/>
            <person name="Sone E.D."/>
            <person name="Koren S."/>
            <person name="Silverstein K.A.T."/>
            <person name="Beckman K.B."/>
            <person name="Gohl D.M."/>
        </authorList>
    </citation>
    <scope>NUCLEOTIDE SEQUENCE</scope>
    <source>
        <strain evidence="19">Duluth1</strain>
        <tissue evidence="19">Whole animal</tissue>
    </source>
</reference>
<dbReference type="EMBL" id="JAIWYP010000001">
    <property type="protein sequence ID" value="KAH3891410.1"/>
    <property type="molecule type" value="Genomic_DNA"/>
</dbReference>
<evidence type="ECO:0000256" key="4">
    <source>
        <dbReference type="ARBA" id="ARBA00022448"/>
    </source>
</evidence>
<evidence type="ECO:0000313" key="19">
    <source>
        <dbReference type="EMBL" id="KAH3891410.1"/>
    </source>
</evidence>
<name>A0A9D4N9A3_DREPO</name>
<dbReference type="InterPro" id="IPR003914">
    <property type="entry name" value="Rabaptin"/>
</dbReference>
<dbReference type="Proteomes" id="UP000828390">
    <property type="component" value="Unassembled WGS sequence"/>
</dbReference>
<dbReference type="GO" id="GO:0005769">
    <property type="term" value="C:early endosome"/>
    <property type="evidence" value="ECO:0007669"/>
    <property type="project" value="UniProtKB-SubCell"/>
</dbReference>
<feature type="coiled-coil region" evidence="15">
    <location>
        <begin position="662"/>
        <end position="753"/>
    </location>
</feature>
<dbReference type="InterPro" id="IPR001841">
    <property type="entry name" value="Znf_RING"/>
</dbReference>
<dbReference type="Pfam" id="PF09311">
    <property type="entry name" value="Rab5-bind"/>
    <property type="match status" value="1"/>
</dbReference>
<evidence type="ECO:0000256" key="9">
    <source>
        <dbReference type="ARBA" id="ARBA00022753"/>
    </source>
</evidence>
<dbReference type="InterPro" id="IPR000306">
    <property type="entry name" value="Znf_FYVE"/>
</dbReference>
<evidence type="ECO:0000256" key="12">
    <source>
        <dbReference type="ARBA" id="ARBA00022927"/>
    </source>
</evidence>
<dbReference type="InterPro" id="IPR017455">
    <property type="entry name" value="Znf_FYVE-rel"/>
</dbReference>
<dbReference type="PROSITE" id="PS50089">
    <property type="entry name" value="ZF_RING_2"/>
    <property type="match status" value="1"/>
</dbReference>
<keyword evidence="6" id="KW-0597">Phosphoprotein</keyword>
<keyword evidence="5" id="KW-0963">Cytoplasm</keyword>
<sequence>MSEADDFGPMQSADEVSVLRARIEQLELREQQFIKQQQTNEVEFGQKRARFRELFLQKEAELKTVSDKCYGLEGALQETRGELEDLKAAVAVSEANKEEEISKIRRHCQQEVQSMQALLREAAEEASSSTAAQYETERAKLKELNENYEEEIQSIRSKLSQERQLDKGGKGFLSSVADIVSRGTSSLNQLHSESENLEEDMKKAQQDAEMLKSVVVPLEREIESLKQKLKQRADDVKMLERQKIQLQERVVAMEAGSTGADPTSPVKTTSLPSLDDVIDPEEKIEKLIKYLKAEKASRTDLEMFVAVINTQKATMQDENDKLRNELNEVCSILDEEKRAHGQLKETWQMANDQFLESQRLMMMDMRRMESLLSAEQQRLLAEQQKKDLEREAQKRRVKELEDLRFKQEQEVSLTAAQQASIDAVKMVDEATKKLKDPKLVVISKDKSMSNTSLNSNASLDSLQFDYSVTDTSLKKSHSNLDINLLSDQDYFDSSLHETKSLTEMDNLTVRISPEKVIQVPLLNEAQMRAITDPTPDSEVRNRLLATAKSKTNTISLEGRRLVSDKEWALVQEELRTAREKLGRPCDMCNNYEAQLQLVQDNSRKEQASYRALERESKAEKQTIDSQKKYICELEESLRKAASESSEEVSAVLTKTKECEKYIQELKQQTNSTQLELQDSLRDLTKEREGLQKELTRLQEENDSLQAKHSKHAGQLQNEDINLPNNLDDMQLLLLRYREEIIAAKVAKEHLEETLRSELMFLKDQVISEQQEKATVEETLTQEISGLQEKLAFQDSVRSELERETSVRKEVESRLRDLELQVTSKNATDRQKIERLENDLKENQNTKSRLENDVYSLRQKISSLQTDLDNSEAVQRDFVKLSQSLQIQLEQIRQAENEVRWQNEEDIDDCSACKQQFTVTKRKHHCRHCGRIFCSDCITKTVKSGPNLRPARVCDVCHTILVKDATPYFSTEPPNLHR</sequence>
<evidence type="ECO:0000256" key="2">
    <source>
        <dbReference type="ARBA" id="ARBA00004496"/>
    </source>
</evidence>
<protein>
    <recommendedName>
        <fullName evidence="21">Rab GTPase-binding effector protein 1</fullName>
    </recommendedName>
</protein>
<dbReference type="PRINTS" id="PR01432">
    <property type="entry name" value="RABAPTIN"/>
</dbReference>
<evidence type="ECO:0000256" key="8">
    <source>
        <dbReference type="ARBA" id="ARBA00022723"/>
    </source>
</evidence>
<evidence type="ECO:0000256" key="11">
    <source>
        <dbReference type="ARBA" id="ARBA00022833"/>
    </source>
</evidence>
<evidence type="ECO:0000313" key="20">
    <source>
        <dbReference type="Proteomes" id="UP000828390"/>
    </source>
</evidence>
<evidence type="ECO:0000256" key="13">
    <source>
        <dbReference type="ARBA" id="ARBA00023054"/>
    </source>
</evidence>
<dbReference type="PROSITE" id="PS50178">
    <property type="entry name" value="ZF_FYVE"/>
    <property type="match status" value="1"/>
</dbReference>
<keyword evidence="11" id="KW-0862">Zinc</keyword>
<reference evidence="19" key="2">
    <citation type="submission" date="2020-11" db="EMBL/GenBank/DDBJ databases">
        <authorList>
            <person name="McCartney M.A."/>
            <person name="Auch B."/>
            <person name="Kono T."/>
            <person name="Mallez S."/>
            <person name="Becker A."/>
            <person name="Gohl D.M."/>
            <person name="Silverstein K.A.T."/>
            <person name="Koren S."/>
            <person name="Bechman K.B."/>
            <person name="Herman A."/>
            <person name="Abrahante J.E."/>
            <person name="Garbe J."/>
        </authorList>
    </citation>
    <scope>NUCLEOTIDE SEQUENCE</scope>
    <source>
        <strain evidence="19">Duluth1</strain>
        <tissue evidence="19">Whole animal</tissue>
    </source>
</reference>
<evidence type="ECO:0000259" key="17">
    <source>
        <dbReference type="PROSITE" id="PS50089"/>
    </source>
</evidence>
<dbReference type="GO" id="GO:0008270">
    <property type="term" value="F:zinc ion binding"/>
    <property type="evidence" value="ECO:0007669"/>
    <property type="project" value="UniProtKB-KW"/>
</dbReference>
<comment type="similarity">
    <text evidence="3">Belongs to the rabaptin family.</text>
</comment>
<evidence type="ECO:0000256" key="14">
    <source>
        <dbReference type="PROSITE-ProRule" id="PRU00175"/>
    </source>
</evidence>
<evidence type="ECO:0000256" key="7">
    <source>
        <dbReference type="ARBA" id="ARBA00022583"/>
    </source>
</evidence>
<dbReference type="InterPro" id="IPR011011">
    <property type="entry name" value="Znf_FYVE_PHD"/>
</dbReference>
<keyword evidence="4" id="KW-0813">Transport</keyword>
<dbReference type="GO" id="GO:0015031">
    <property type="term" value="P:protein transport"/>
    <property type="evidence" value="ECO:0007669"/>
    <property type="project" value="UniProtKB-KW"/>
</dbReference>
<feature type="coiled-coil region" evidence="15">
    <location>
        <begin position="371"/>
        <end position="410"/>
    </location>
</feature>
<dbReference type="Gene3D" id="1.20.5.730">
    <property type="entry name" value="Single helix bin"/>
    <property type="match status" value="1"/>
</dbReference>
<dbReference type="SMART" id="SM00064">
    <property type="entry name" value="FYVE"/>
    <property type="match status" value="1"/>
</dbReference>
<dbReference type="GO" id="GO:0008083">
    <property type="term" value="F:growth factor activity"/>
    <property type="evidence" value="ECO:0007669"/>
    <property type="project" value="InterPro"/>
</dbReference>
<keyword evidence="20" id="KW-1185">Reference proteome</keyword>
<evidence type="ECO:0008006" key="21">
    <source>
        <dbReference type="Google" id="ProtNLM"/>
    </source>
</evidence>
<dbReference type="PANTHER" id="PTHR31179:SF7">
    <property type="entry name" value="FYVE-TYPE DOMAIN-CONTAINING PROTEIN"/>
    <property type="match status" value="1"/>
</dbReference>
<comment type="subcellular location">
    <subcellularLocation>
        <location evidence="2">Cytoplasm</location>
    </subcellularLocation>
    <subcellularLocation>
        <location evidence="1">Early endosome</location>
    </subcellularLocation>
</comment>
<dbReference type="Pfam" id="PF01363">
    <property type="entry name" value="FYVE"/>
    <property type="match status" value="1"/>
</dbReference>
<evidence type="ECO:0000256" key="1">
    <source>
        <dbReference type="ARBA" id="ARBA00004412"/>
    </source>
</evidence>
<evidence type="ECO:0000256" key="6">
    <source>
        <dbReference type="ARBA" id="ARBA00022553"/>
    </source>
</evidence>
<dbReference type="OrthoDB" id="79940at2759"/>
<keyword evidence="10 14" id="KW-0863">Zinc-finger</keyword>
<dbReference type="Pfam" id="PF03528">
    <property type="entry name" value="Rabaptin"/>
    <property type="match status" value="3"/>
</dbReference>
<comment type="caution">
    <text evidence="19">The sequence shown here is derived from an EMBL/GenBank/DDBJ whole genome shotgun (WGS) entry which is preliminary data.</text>
</comment>
<gene>
    <name evidence="19" type="ORF">DPMN_015510</name>
</gene>
<feature type="region of interest" description="Disordered" evidence="16">
    <location>
        <begin position="255"/>
        <end position="274"/>
    </location>
</feature>
<keyword evidence="7" id="KW-0254">Endocytosis</keyword>
<dbReference type="InterPro" id="IPR018514">
    <property type="entry name" value="Rabaptin_CC"/>
</dbReference>
<evidence type="ECO:0000256" key="16">
    <source>
        <dbReference type="SAM" id="MobiDB-lite"/>
    </source>
</evidence>
<keyword evidence="12" id="KW-0653">Protein transport</keyword>
<evidence type="ECO:0000256" key="5">
    <source>
        <dbReference type="ARBA" id="ARBA00022490"/>
    </source>
</evidence>
<dbReference type="Gene3D" id="3.30.40.10">
    <property type="entry name" value="Zinc/RING finger domain, C3HC4 (zinc finger)"/>
    <property type="match status" value="1"/>
</dbReference>
<dbReference type="PANTHER" id="PTHR31179">
    <property type="entry name" value="RAB GTPASE-BINDING EFFECTOR PROTEIN"/>
    <property type="match status" value="1"/>
</dbReference>